<organism evidence="2 3">
    <name type="scientific">Aspergillus tamarii</name>
    <dbReference type="NCBI Taxonomy" id="41984"/>
    <lineage>
        <taxon>Eukaryota</taxon>
        <taxon>Fungi</taxon>
        <taxon>Dikarya</taxon>
        <taxon>Ascomycota</taxon>
        <taxon>Pezizomycotina</taxon>
        <taxon>Eurotiomycetes</taxon>
        <taxon>Eurotiomycetidae</taxon>
        <taxon>Eurotiales</taxon>
        <taxon>Aspergillaceae</taxon>
        <taxon>Aspergillus</taxon>
        <taxon>Aspergillus subgen. Circumdati</taxon>
    </lineage>
</organism>
<evidence type="ECO:0000313" key="3">
    <source>
        <dbReference type="Proteomes" id="UP000326950"/>
    </source>
</evidence>
<feature type="region of interest" description="Disordered" evidence="1">
    <location>
        <begin position="204"/>
        <end position="231"/>
    </location>
</feature>
<dbReference type="EMBL" id="ML738749">
    <property type="protein sequence ID" value="KAE8156721.1"/>
    <property type="molecule type" value="Genomic_DNA"/>
</dbReference>
<feature type="region of interest" description="Disordered" evidence="1">
    <location>
        <begin position="82"/>
        <end position="116"/>
    </location>
</feature>
<dbReference type="Proteomes" id="UP000326950">
    <property type="component" value="Unassembled WGS sequence"/>
</dbReference>
<gene>
    <name evidence="2" type="ORF">BDV40DRAFT_305823</name>
</gene>
<feature type="compositionally biased region" description="Basic and acidic residues" evidence="1">
    <location>
        <begin position="221"/>
        <end position="231"/>
    </location>
</feature>
<proteinExistence type="predicted"/>
<evidence type="ECO:0000256" key="1">
    <source>
        <dbReference type="SAM" id="MobiDB-lite"/>
    </source>
</evidence>
<dbReference type="OrthoDB" id="5367448at2759"/>
<protein>
    <submittedName>
        <fullName evidence="2">Uncharacterized protein</fullName>
    </submittedName>
</protein>
<keyword evidence="3" id="KW-1185">Reference proteome</keyword>
<name>A0A5N6UER4_ASPTM</name>
<evidence type="ECO:0000313" key="2">
    <source>
        <dbReference type="EMBL" id="KAE8156721.1"/>
    </source>
</evidence>
<accession>A0A5N6UER4</accession>
<dbReference type="AlphaFoldDB" id="A0A5N6UER4"/>
<sequence length="231" mass="25261">MATRLASQSIHITTTPMPRSLTESKQILSALQKFGEVVTFRNLKYDTTNTSQNPASRSIIAIFESPSSASQAIAASPLTIPLVQPPSQPQSQSHLPPREPGTPSADPWASSENAAVQSHITCTIQPSRHNHESALRRNPFHTLFHVNGKSWQARDLVKTGIPLRELADVPMARKSHEPFRVKRKVQAENERLGATSLMVLYEGGLRGEEGGSGSNPGQRTVEGKEMEVEVD</sequence>
<reference evidence="2 3" key="1">
    <citation type="submission" date="2019-04" db="EMBL/GenBank/DDBJ databases">
        <title>Friends and foes A comparative genomics study of 23 Aspergillus species from section Flavi.</title>
        <authorList>
            <consortium name="DOE Joint Genome Institute"/>
            <person name="Kjaerbolling I."/>
            <person name="Vesth T."/>
            <person name="Frisvad J.C."/>
            <person name="Nybo J.L."/>
            <person name="Theobald S."/>
            <person name="Kildgaard S."/>
            <person name="Isbrandt T."/>
            <person name="Kuo A."/>
            <person name="Sato A."/>
            <person name="Lyhne E.K."/>
            <person name="Kogle M.E."/>
            <person name="Wiebenga A."/>
            <person name="Kun R.S."/>
            <person name="Lubbers R.J."/>
            <person name="Makela M.R."/>
            <person name="Barry K."/>
            <person name="Chovatia M."/>
            <person name="Clum A."/>
            <person name="Daum C."/>
            <person name="Haridas S."/>
            <person name="He G."/>
            <person name="LaButti K."/>
            <person name="Lipzen A."/>
            <person name="Mondo S."/>
            <person name="Riley R."/>
            <person name="Salamov A."/>
            <person name="Simmons B.A."/>
            <person name="Magnuson J.K."/>
            <person name="Henrissat B."/>
            <person name="Mortensen U.H."/>
            <person name="Larsen T.O."/>
            <person name="Devries R.P."/>
            <person name="Grigoriev I.V."/>
            <person name="Machida M."/>
            <person name="Baker S.E."/>
            <person name="Andersen M.R."/>
        </authorList>
    </citation>
    <scope>NUCLEOTIDE SEQUENCE [LARGE SCALE GENOMIC DNA]</scope>
    <source>
        <strain evidence="2 3">CBS 117626</strain>
    </source>
</reference>